<evidence type="ECO:0000313" key="8">
    <source>
        <dbReference type="Proteomes" id="UP001177023"/>
    </source>
</evidence>
<proteinExistence type="predicted"/>
<evidence type="ECO:0000256" key="1">
    <source>
        <dbReference type="ARBA" id="ARBA00004370"/>
    </source>
</evidence>
<dbReference type="InterPro" id="IPR038599">
    <property type="entry name" value="LAP1C-like_C_sf"/>
</dbReference>
<keyword evidence="8" id="KW-1185">Reference proteome</keyword>
<evidence type="ECO:0000256" key="6">
    <source>
        <dbReference type="SAM" id="Phobius"/>
    </source>
</evidence>
<organism evidence="7 8">
    <name type="scientific">Mesorhabditis spiculigera</name>
    <dbReference type="NCBI Taxonomy" id="96644"/>
    <lineage>
        <taxon>Eukaryota</taxon>
        <taxon>Metazoa</taxon>
        <taxon>Ecdysozoa</taxon>
        <taxon>Nematoda</taxon>
        <taxon>Chromadorea</taxon>
        <taxon>Rhabditida</taxon>
        <taxon>Rhabditina</taxon>
        <taxon>Rhabditomorpha</taxon>
        <taxon>Rhabditoidea</taxon>
        <taxon>Rhabditidae</taxon>
        <taxon>Mesorhabditinae</taxon>
        <taxon>Mesorhabditis</taxon>
    </lineage>
</organism>
<accession>A0AA36DFP3</accession>
<protein>
    <submittedName>
        <fullName evidence="7">Uncharacterized protein</fullName>
    </submittedName>
</protein>
<dbReference type="AlphaFoldDB" id="A0AA36DFP3"/>
<keyword evidence="3 6" id="KW-1133">Transmembrane helix</keyword>
<keyword evidence="2 6" id="KW-0812">Transmembrane</keyword>
<dbReference type="EMBL" id="CATQJA010002709">
    <property type="protein sequence ID" value="CAJ0586815.1"/>
    <property type="molecule type" value="Genomic_DNA"/>
</dbReference>
<feature type="region of interest" description="Disordered" evidence="5">
    <location>
        <begin position="1"/>
        <end position="20"/>
    </location>
</feature>
<dbReference type="GO" id="GO:0016020">
    <property type="term" value="C:membrane"/>
    <property type="evidence" value="ECO:0007669"/>
    <property type="project" value="UniProtKB-SubCell"/>
</dbReference>
<name>A0AA36DFP3_9BILA</name>
<keyword evidence="4 6" id="KW-0472">Membrane</keyword>
<comment type="caution">
    <text evidence="7">The sequence shown here is derived from an EMBL/GenBank/DDBJ whole genome shotgun (WGS) entry which is preliminary data.</text>
</comment>
<evidence type="ECO:0000256" key="3">
    <source>
        <dbReference type="ARBA" id="ARBA00022989"/>
    </source>
</evidence>
<feature type="non-terminal residue" evidence="7">
    <location>
        <position position="273"/>
    </location>
</feature>
<evidence type="ECO:0000256" key="2">
    <source>
        <dbReference type="ARBA" id="ARBA00022692"/>
    </source>
</evidence>
<reference evidence="7" key="1">
    <citation type="submission" date="2023-06" db="EMBL/GenBank/DDBJ databases">
        <authorList>
            <person name="Delattre M."/>
        </authorList>
    </citation>
    <scope>NUCLEOTIDE SEQUENCE</scope>
    <source>
        <strain evidence="7">AF72</strain>
    </source>
</reference>
<evidence type="ECO:0000313" key="7">
    <source>
        <dbReference type="EMBL" id="CAJ0586815.1"/>
    </source>
</evidence>
<dbReference type="Proteomes" id="UP001177023">
    <property type="component" value="Unassembled WGS sequence"/>
</dbReference>
<comment type="subcellular location">
    <subcellularLocation>
        <location evidence="1">Membrane</location>
    </subcellularLocation>
</comment>
<sequence length="273" mass="31343">MSSYRTCHSPDDSPSEDEYEEFHVRRELESLCEEEAYQTAYSIYQGEEFTNVKRRRCHASDFQTFLLAVIVGLAAILVVLVFLDPLKTNKGRRKMAFEHGLRKTLSAIELPPRKRLATTTLSHWLHKSPEEPLVLVLYSSTSKGSHLFSSIRTHATVSLGALPSFKVTASTTRMDLHKYFTKVSEQPFRLAVLENISDLRDDSPLALHGWFDDQYVIGNGFYVLIYIHGSEDFSKSCEEDVVKYISKRWEANIYKNVTVDAILHSRIDHYLCL</sequence>
<evidence type="ECO:0000256" key="4">
    <source>
        <dbReference type="ARBA" id="ARBA00023136"/>
    </source>
</evidence>
<evidence type="ECO:0000256" key="5">
    <source>
        <dbReference type="SAM" id="MobiDB-lite"/>
    </source>
</evidence>
<dbReference type="Gene3D" id="3.40.50.12190">
    <property type="match status" value="1"/>
</dbReference>
<gene>
    <name evidence="7" type="ORF">MSPICULIGERA_LOCUS24799</name>
</gene>
<feature type="transmembrane region" description="Helical" evidence="6">
    <location>
        <begin position="62"/>
        <end position="83"/>
    </location>
</feature>